<reference evidence="1" key="1">
    <citation type="submission" date="2019-05" db="EMBL/GenBank/DDBJ databases">
        <title>Annotation for the trematode Paragonimus heterotremus.</title>
        <authorList>
            <person name="Choi Y.-J."/>
        </authorList>
    </citation>
    <scope>NUCLEOTIDE SEQUENCE</scope>
    <source>
        <strain evidence="1">LC</strain>
    </source>
</reference>
<dbReference type="EMBL" id="LUCH01008897">
    <property type="protein sequence ID" value="KAF5396199.1"/>
    <property type="molecule type" value="Genomic_DNA"/>
</dbReference>
<protein>
    <submittedName>
        <fullName evidence="1">Uncharacterized protein</fullName>
    </submittedName>
</protein>
<dbReference type="Proteomes" id="UP000748531">
    <property type="component" value="Unassembled WGS sequence"/>
</dbReference>
<name>A0A8J4T1Z6_9TREM</name>
<proteinExistence type="predicted"/>
<comment type="caution">
    <text evidence="1">The sequence shown here is derived from an EMBL/GenBank/DDBJ whole genome shotgun (WGS) entry which is preliminary data.</text>
</comment>
<dbReference type="AlphaFoldDB" id="A0A8J4T1Z6"/>
<gene>
    <name evidence="1" type="ORF">PHET_10792</name>
</gene>
<keyword evidence="2" id="KW-1185">Reference proteome</keyword>
<organism evidence="1 2">
    <name type="scientific">Paragonimus heterotremus</name>
    <dbReference type="NCBI Taxonomy" id="100268"/>
    <lineage>
        <taxon>Eukaryota</taxon>
        <taxon>Metazoa</taxon>
        <taxon>Spiralia</taxon>
        <taxon>Lophotrochozoa</taxon>
        <taxon>Platyhelminthes</taxon>
        <taxon>Trematoda</taxon>
        <taxon>Digenea</taxon>
        <taxon>Plagiorchiida</taxon>
        <taxon>Troglotremata</taxon>
        <taxon>Troglotrematidae</taxon>
        <taxon>Paragonimus</taxon>
    </lineage>
</organism>
<dbReference type="OrthoDB" id="10439435at2759"/>
<sequence>MNDDQTDHSLFNLRFIHFQTWNKTLEHFAYVYTRHSHSGDKLIPSLSSFCRKAKIAPIYWTADQYEVIYGMLSKVPENFRKQNPQNLPTFFYRLVNQ</sequence>
<evidence type="ECO:0000313" key="2">
    <source>
        <dbReference type="Proteomes" id="UP000748531"/>
    </source>
</evidence>
<accession>A0A8J4T1Z6</accession>
<evidence type="ECO:0000313" key="1">
    <source>
        <dbReference type="EMBL" id="KAF5396199.1"/>
    </source>
</evidence>